<keyword evidence="3" id="KW-1185">Reference proteome</keyword>
<evidence type="ECO:0008006" key="4">
    <source>
        <dbReference type="Google" id="ProtNLM"/>
    </source>
</evidence>
<feature type="region of interest" description="Disordered" evidence="1">
    <location>
        <begin position="363"/>
        <end position="415"/>
    </location>
</feature>
<dbReference type="EMBL" id="JAPNKA010000001">
    <property type="protein sequence ID" value="MCY1073629.1"/>
    <property type="molecule type" value="Genomic_DNA"/>
</dbReference>
<sequence>MAQGAAPAPSSCAGVALPPGWPDLSARDEELLAPLLGCSPAEFVQVQQGVDMPRLVEALEDWGAVRLGALGPVRDDAASLLQRKRAAFLLTATELFGPVQAEVPILFLLHSAHDDEVREVLRLLAADKQLGQTLALMPTVREELETRGMPLSQYPDRAEQASDVLRGLGRTARDALSSSDASQNARFMALSTLRGQLPLPYQRAFDEVERARRLQHFAPSNVVVGSFDSLTFGVPLGFYHLVAGTSHGAYTLSQGQYEQATRELAPAALLVSLYAGGKGLRILSQARGSTGAMRGLQPSELRLRALQEMARQWEARLGVDGLREMARYIRTSRKAGELAAVGGVDAALALREARGDVAKAQAWLSQARPERSGSPAARGGASKGPGEVASVANDTARPSPKRTPAGQHPSGLSSLVDGEASLTLEVVEAKLRRVEFESSGPRLSGDVALLKEQRPTLEAPPSGAQGHPLLSEYIAYYDKRLTELEQGTAVKPPLKWVGYERMRGWFARGLAFERLIVKLLRADAALPRAKRRFLADFDRPRIETYVGVRKPESGLRFADVLVIEEGTPAGTLPRVETFSFKSRDLSLLGEETLTAQMKADASDALGYYGGTLDIRRPALQPLLKDGSKVPVQRVRLVYEGGALKPGIIDFLNRAVNEARKEVPGVEVLFQ</sequence>
<dbReference type="Proteomes" id="UP001207654">
    <property type="component" value="Unassembled WGS sequence"/>
</dbReference>
<gene>
    <name evidence="2" type="ORF">OV287_03955</name>
</gene>
<protein>
    <recommendedName>
        <fullName evidence="4">Lipoprotein</fullName>
    </recommendedName>
</protein>
<evidence type="ECO:0000256" key="1">
    <source>
        <dbReference type="SAM" id="MobiDB-lite"/>
    </source>
</evidence>
<organism evidence="2 3">
    <name type="scientific">Archangium lansingense</name>
    <dbReference type="NCBI Taxonomy" id="2995310"/>
    <lineage>
        <taxon>Bacteria</taxon>
        <taxon>Pseudomonadati</taxon>
        <taxon>Myxococcota</taxon>
        <taxon>Myxococcia</taxon>
        <taxon>Myxococcales</taxon>
        <taxon>Cystobacterineae</taxon>
        <taxon>Archangiaceae</taxon>
        <taxon>Archangium</taxon>
    </lineage>
</organism>
<accession>A0ABT3ZXZ5</accession>
<proteinExistence type="predicted"/>
<evidence type="ECO:0000313" key="2">
    <source>
        <dbReference type="EMBL" id="MCY1073629.1"/>
    </source>
</evidence>
<name>A0ABT3ZXZ5_9BACT</name>
<evidence type="ECO:0000313" key="3">
    <source>
        <dbReference type="Proteomes" id="UP001207654"/>
    </source>
</evidence>
<dbReference type="RefSeq" id="WP_267532629.1">
    <property type="nucleotide sequence ID" value="NZ_JAPNKA010000001.1"/>
</dbReference>
<reference evidence="2 3" key="1">
    <citation type="submission" date="2022-11" db="EMBL/GenBank/DDBJ databases">
        <title>Minimal conservation of predation-associated metabolite biosynthetic gene clusters underscores biosynthetic potential of Myxococcota including descriptions for ten novel species: Archangium lansinium sp. nov., Myxococcus landrumus sp. nov., Nannocystis bai.</title>
        <authorList>
            <person name="Ahearne A."/>
            <person name="Stevens C."/>
            <person name="Phillips K."/>
        </authorList>
    </citation>
    <scope>NUCLEOTIDE SEQUENCE [LARGE SCALE GENOMIC DNA]</scope>
    <source>
        <strain evidence="2 3">MIWBW</strain>
    </source>
</reference>
<comment type="caution">
    <text evidence="2">The sequence shown here is derived from an EMBL/GenBank/DDBJ whole genome shotgun (WGS) entry which is preliminary data.</text>
</comment>